<dbReference type="AlphaFoldDB" id="W4L9M4"/>
<dbReference type="Proteomes" id="UP000019141">
    <property type="component" value="Unassembled WGS sequence"/>
</dbReference>
<evidence type="ECO:0000259" key="3">
    <source>
        <dbReference type="PROSITE" id="PS51186"/>
    </source>
</evidence>
<keyword evidence="1" id="KW-0808">Transferase</keyword>
<dbReference type="HOGENOM" id="CLU_2418152_0_0_7"/>
<proteinExistence type="predicted"/>
<keyword evidence="2" id="KW-0012">Acyltransferase</keyword>
<dbReference type="Gene3D" id="3.40.630.30">
    <property type="match status" value="1"/>
</dbReference>
<dbReference type="CDD" id="cd04301">
    <property type="entry name" value="NAT_SF"/>
    <property type="match status" value="1"/>
</dbReference>
<evidence type="ECO:0000313" key="4">
    <source>
        <dbReference type="EMBL" id="ETW94041.1"/>
    </source>
</evidence>
<dbReference type="PANTHER" id="PTHR43420">
    <property type="entry name" value="ACETYLTRANSFERASE"/>
    <property type="match status" value="1"/>
</dbReference>
<dbReference type="SUPFAM" id="SSF55729">
    <property type="entry name" value="Acyl-CoA N-acyltransferases (Nat)"/>
    <property type="match status" value="1"/>
</dbReference>
<evidence type="ECO:0000313" key="5">
    <source>
        <dbReference type="Proteomes" id="UP000019141"/>
    </source>
</evidence>
<reference evidence="4 5" key="1">
    <citation type="journal article" date="2014" name="Nature">
        <title>An environmental bacterial taxon with a large and distinct metabolic repertoire.</title>
        <authorList>
            <person name="Wilson M.C."/>
            <person name="Mori T."/>
            <person name="Ruckert C."/>
            <person name="Uria A.R."/>
            <person name="Helf M.J."/>
            <person name="Takada K."/>
            <person name="Gernert C."/>
            <person name="Steffens U.A."/>
            <person name="Heycke N."/>
            <person name="Schmitt S."/>
            <person name="Rinke C."/>
            <person name="Helfrich E.J."/>
            <person name="Brachmann A.O."/>
            <person name="Gurgui C."/>
            <person name="Wakimoto T."/>
            <person name="Kracht M."/>
            <person name="Crusemann M."/>
            <person name="Hentschel U."/>
            <person name="Abe I."/>
            <person name="Matsunaga S."/>
            <person name="Kalinowski J."/>
            <person name="Takeyama H."/>
            <person name="Piel J."/>
        </authorList>
    </citation>
    <scope>NUCLEOTIDE SEQUENCE [LARGE SCALE GENOMIC DNA]</scope>
    <source>
        <strain evidence="5">TSY1</strain>
    </source>
</reference>
<dbReference type="Pfam" id="PF00583">
    <property type="entry name" value="Acetyltransf_1"/>
    <property type="match status" value="1"/>
</dbReference>
<name>W4L9M4_ENTF1</name>
<comment type="caution">
    <text evidence="4">The sequence shown here is derived from an EMBL/GenBank/DDBJ whole genome shotgun (WGS) entry which is preliminary data.</text>
</comment>
<dbReference type="PANTHER" id="PTHR43420:SF12">
    <property type="entry name" value="N-ACETYLTRANSFERASE DOMAIN-CONTAINING PROTEIN"/>
    <property type="match status" value="1"/>
</dbReference>
<evidence type="ECO:0000256" key="2">
    <source>
        <dbReference type="ARBA" id="ARBA00023315"/>
    </source>
</evidence>
<sequence>CPDTRYIPYLTYQGGWRALIEGVRIHRPYRSQGVGRQMFEWAIQRARDKGCHMIQLTTDKSRPRAKSFYEALGFTASHEGMKLHLKTMTWG</sequence>
<dbReference type="GO" id="GO:0016747">
    <property type="term" value="F:acyltransferase activity, transferring groups other than amino-acyl groups"/>
    <property type="evidence" value="ECO:0007669"/>
    <property type="project" value="InterPro"/>
</dbReference>
<dbReference type="InterPro" id="IPR050680">
    <property type="entry name" value="YpeA/RimI_acetyltransf"/>
</dbReference>
<dbReference type="InterPro" id="IPR000182">
    <property type="entry name" value="GNAT_dom"/>
</dbReference>
<feature type="non-terminal residue" evidence="4">
    <location>
        <position position="1"/>
    </location>
</feature>
<dbReference type="EMBL" id="AZHW01001128">
    <property type="protein sequence ID" value="ETW94041.1"/>
    <property type="molecule type" value="Genomic_DNA"/>
</dbReference>
<evidence type="ECO:0000256" key="1">
    <source>
        <dbReference type="ARBA" id="ARBA00022679"/>
    </source>
</evidence>
<protein>
    <recommendedName>
        <fullName evidence="3">N-acetyltransferase domain-containing protein</fullName>
    </recommendedName>
</protein>
<gene>
    <name evidence="4" type="ORF">ETSY1_36550</name>
</gene>
<dbReference type="PROSITE" id="PS51186">
    <property type="entry name" value="GNAT"/>
    <property type="match status" value="1"/>
</dbReference>
<dbReference type="InterPro" id="IPR016181">
    <property type="entry name" value="Acyl_CoA_acyltransferase"/>
</dbReference>
<keyword evidence="5" id="KW-1185">Reference proteome</keyword>
<feature type="domain" description="N-acetyltransferase" evidence="3">
    <location>
        <begin position="1"/>
        <end position="91"/>
    </location>
</feature>
<organism evidence="4 5">
    <name type="scientific">Entotheonella factor</name>
    <dbReference type="NCBI Taxonomy" id="1429438"/>
    <lineage>
        <taxon>Bacteria</taxon>
        <taxon>Pseudomonadati</taxon>
        <taxon>Nitrospinota/Tectimicrobiota group</taxon>
        <taxon>Candidatus Tectimicrobiota</taxon>
        <taxon>Candidatus Entotheonellia</taxon>
        <taxon>Candidatus Entotheonellales</taxon>
        <taxon>Candidatus Entotheonellaceae</taxon>
        <taxon>Candidatus Entotheonella</taxon>
    </lineage>
</organism>
<accession>W4L9M4</accession>